<dbReference type="Pfam" id="PF07515">
    <property type="entry name" value="TraI_2_C"/>
    <property type="match status" value="1"/>
</dbReference>
<dbReference type="InterPro" id="IPR036390">
    <property type="entry name" value="WH_DNA-bd_sf"/>
</dbReference>
<dbReference type="InterPro" id="IPR011119">
    <property type="entry name" value="Unchr_helicase_relaxase_TraI"/>
</dbReference>
<dbReference type="AlphaFoldDB" id="A0A2U2XNZ2"/>
<dbReference type="InterPro" id="IPR011093">
    <property type="entry name" value="TraI_2_C"/>
</dbReference>
<feature type="region of interest" description="Disordered" evidence="1">
    <location>
        <begin position="454"/>
        <end position="493"/>
    </location>
</feature>
<organism evidence="4 5">
    <name type="scientific">Pseudomonas aeruginosa</name>
    <dbReference type="NCBI Taxonomy" id="287"/>
    <lineage>
        <taxon>Bacteria</taxon>
        <taxon>Pseudomonadati</taxon>
        <taxon>Pseudomonadota</taxon>
        <taxon>Gammaproteobacteria</taxon>
        <taxon>Pseudomonadales</taxon>
        <taxon>Pseudomonadaceae</taxon>
        <taxon>Pseudomonas</taxon>
    </lineage>
</organism>
<reference evidence="4 5" key="1">
    <citation type="submission" date="2018-07" db="EMBL/GenBank/DDBJ databases">
        <title>Mechanisms of high-level aminoglycoside resistance among Gram-negative pathogens in Brazil.</title>
        <authorList>
            <person name="Ballaben A.S."/>
            <person name="Darini A.L.C."/>
            <person name="Doi Y."/>
        </authorList>
    </citation>
    <scope>NUCLEOTIDE SEQUENCE [LARGE SCALE GENOMIC DNA]</scope>
    <source>
        <strain evidence="4 5">B2-305</strain>
    </source>
</reference>
<dbReference type="Gene3D" id="1.10.3210.40">
    <property type="match status" value="1"/>
</dbReference>
<dbReference type="NCBIfam" id="TIGR03760">
    <property type="entry name" value="ICE_TraI_Pfluor"/>
    <property type="match status" value="1"/>
</dbReference>
<dbReference type="InterPro" id="IPR036388">
    <property type="entry name" value="WH-like_DNA-bd_sf"/>
</dbReference>
<evidence type="ECO:0000313" key="4">
    <source>
        <dbReference type="EMBL" id="RCI75079.1"/>
    </source>
</evidence>
<evidence type="ECO:0000259" key="3">
    <source>
        <dbReference type="Pfam" id="PF07515"/>
    </source>
</evidence>
<feature type="compositionally biased region" description="Polar residues" evidence="1">
    <location>
        <begin position="454"/>
        <end position="487"/>
    </location>
</feature>
<dbReference type="EMBL" id="QORE01000236">
    <property type="protein sequence ID" value="RCI75079.1"/>
    <property type="molecule type" value="Genomic_DNA"/>
</dbReference>
<dbReference type="Gene3D" id="1.10.10.10">
    <property type="entry name" value="Winged helix-like DNA-binding domain superfamily/Winged helix DNA-binding domain"/>
    <property type="match status" value="1"/>
</dbReference>
<dbReference type="Gene3D" id="2.40.10.200">
    <property type="entry name" value="STY4665 C-terminal domain-like"/>
    <property type="match status" value="1"/>
</dbReference>
<dbReference type="NCBIfam" id="NF041494">
    <property type="entry name" value="MobH"/>
    <property type="match status" value="1"/>
</dbReference>
<accession>A0A2U2XNZ2</accession>
<proteinExistence type="predicted"/>
<feature type="compositionally biased region" description="Polar residues" evidence="1">
    <location>
        <begin position="410"/>
        <end position="422"/>
    </location>
</feature>
<gene>
    <name evidence="4" type="ORF">DT376_09550</name>
</gene>
<dbReference type="InterPro" id="IPR022391">
    <property type="entry name" value="ICE_relaxase_PFGI-1"/>
</dbReference>
<dbReference type="SUPFAM" id="SSF46785">
    <property type="entry name" value="Winged helix' DNA-binding domain"/>
    <property type="match status" value="1"/>
</dbReference>
<dbReference type="Proteomes" id="UP000253594">
    <property type="component" value="Unassembled WGS sequence"/>
</dbReference>
<evidence type="ECO:0000259" key="2">
    <source>
        <dbReference type="Pfam" id="PF07514"/>
    </source>
</evidence>
<protein>
    <submittedName>
        <fullName evidence="4">Relaxase</fullName>
    </submittedName>
</protein>
<feature type="region of interest" description="Disordered" evidence="1">
    <location>
        <begin position="410"/>
        <end position="430"/>
    </location>
</feature>
<evidence type="ECO:0000256" key="1">
    <source>
        <dbReference type="SAM" id="MobiDB-lite"/>
    </source>
</evidence>
<feature type="domain" description="Putative conjugal transfer nickase/helicase TraI C-terminal" evidence="3">
    <location>
        <begin position="512"/>
        <end position="634"/>
    </location>
</feature>
<name>A0A2U2XNZ2_PSEAI</name>
<feature type="domain" description="Uncharacterised" evidence="2">
    <location>
        <begin position="32"/>
        <end position="342"/>
    </location>
</feature>
<dbReference type="Pfam" id="PF07514">
    <property type="entry name" value="TraI_2"/>
    <property type="match status" value="1"/>
</dbReference>
<evidence type="ECO:0000313" key="5">
    <source>
        <dbReference type="Proteomes" id="UP000253594"/>
    </source>
</evidence>
<comment type="caution">
    <text evidence="4">The sequence shown here is derived from an EMBL/GenBank/DDBJ whole genome shotgun (WGS) entry which is preliminary data.</text>
</comment>
<sequence>MEPPMFQLLSWISRKPSPSQLTKAAPGGFLPPLSSMELLGTPRRRQLLENIWQRASLSKQQFEEIYRRPLANYAELVQQLPASENHHHAHPGGMIDHGLEIVAYALKVRQTYLLPIGAAPESQSAQAEAWSAAAAYGALAHDIGKIVVDLQVELQDGSTWHPWNGPINQPYRFKYVKSREYQLHGAASALLIHQLLPRTALDWLSRFPELWAQLIYLFAGQYEHAGILGEIIVKADQASVAQELGGNPDRALAAPKQSLQRQLADGLRFLVKDKFKLNQPSGPSDGWLTQDALWLVSKPAADQLRAYLLAQGIEGVPSSNAPFFNMLQDQAVIQTNAEDKAIWTATIDNGAGWRNKFTLLKIAPALIWADPAERPDSYSGSLVIEEGNASPEKPETTCEIPNDPIEQQQAPETKMTLRQPSPSVAKPSKEIRAIANPSIDDQEETDDLYALLGNITSPPSGLDTTSHASPAASPTNTRGEENLQQPLGTAEPADCAPETVEDVFMPSRSTDLGQGFVGWMKAGIAARRLFINDTKALIHTVDGTAMLVTPGIFKRYVHEHPELEKLAQAKETTGWKLVQRAFEKQGLHRKTNKNLNIWTIKVSGPRKTKELKAYLLQDPKLLFPVQPLDNPSLTVITDAEGGVE</sequence>